<evidence type="ECO:0000313" key="3">
    <source>
        <dbReference type="EMBL" id="KZN01413.1"/>
    </source>
</evidence>
<dbReference type="PANTHER" id="PTHR47165">
    <property type="entry name" value="OS03G0429900 PROTEIN"/>
    <property type="match status" value="1"/>
</dbReference>
<keyword evidence="5" id="KW-1185">Reference proteome</keyword>
<dbReference type="Proteomes" id="UP000077755">
    <property type="component" value="Chromosome 3"/>
</dbReference>
<dbReference type="EMBL" id="CP093345">
    <property type="protein sequence ID" value="WOG92219.1"/>
    <property type="molecule type" value="Genomic_DNA"/>
</dbReference>
<accession>A0A162AI59</accession>
<feature type="domain" description="Replication protein A 70 kDa DNA-binding subunit B/D first OB fold" evidence="2">
    <location>
        <begin position="47"/>
        <end position="149"/>
    </location>
</feature>
<evidence type="ECO:0000313" key="5">
    <source>
        <dbReference type="Proteomes" id="UP000077755"/>
    </source>
</evidence>
<dbReference type="SUPFAM" id="SSF50249">
    <property type="entry name" value="Nucleic acid-binding proteins"/>
    <property type="match status" value="2"/>
</dbReference>
<name>A0A162AI59_DAUCS</name>
<feature type="region of interest" description="Disordered" evidence="1">
    <location>
        <begin position="1"/>
        <end position="41"/>
    </location>
</feature>
<reference evidence="4" key="2">
    <citation type="submission" date="2022-03" db="EMBL/GenBank/DDBJ databases">
        <title>Draft title - Genomic analysis of global carrot germplasm unveils the trajectory of domestication and the origin of high carotenoid orange carrot.</title>
        <authorList>
            <person name="Iorizzo M."/>
            <person name="Ellison S."/>
            <person name="Senalik D."/>
            <person name="Macko-Podgorni A."/>
            <person name="Grzebelus D."/>
            <person name="Bostan H."/>
            <person name="Rolling W."/>
            <person name="Curaba J."/>
            <person name="Simon P."/>
        </authorList>
    </citation>
    <scope>NUCLEOTIDE SEQUENCE</scope>
    <source>
        <tissue evidence="4">Leaf</tissue>
    </source>
</reference>
<dbReference type="InterPro" id="IPR003871">
    <property type="entry name" value="RFA1B/D_OB_1st"/>
</dbReference>
<evidence type="ECO:0000256" key="1">
    <source>
        <dbReference type="SAM" id="MobiDB-lite"/>
    </source>
</evidence>
<sequence length="394" mass="44814">MKRNVGKTGDSDSTGEEPVIDGTADGRSGASTPLGTIDTNIPQGKMYDRIQNLEKSRNNWRIKARVTRFWPTFSPETSTVKGYNMILLDDDNSHVHAYVYPDNWKAIGKEVVEGKVYSVENFQVRDTIGKLRPVSTKFYIRLLNSSVIEEVEDDAMIPMYKFEFMDMGDLVVECVSLAENQNAEFAYDVIGAVEQFKRVRRVSTRYGDRDEAGFTFTDGRLNFKVTLWGEFASSVSKSFVDDLQKPVICIFTSAKLSTFRKENQIGALPSTRIYFNLNIDAVDEYRDRYNPIVLLLFKVAKLLNYITSYIAMVKLLEEGYKPAEGSHEAIPETDPAPMIFKASFKELIENPSSYESNSLLMIKILISKVEEEDNWWFNSCISCHAEAEKQEISP</sequence>
<dbReference type="CDD" id="cd04481">
    <property type="entry name" value="RPA1_DBD_B_like"/>
    <property type="match status" value="1"/>
</dbReference>
<feature type="compositionally biased region" description="Polar residues" evidence="1">
    <location>
        <begin position="29"/>
        <end position="41"/>
    </location>
</feature>
<dbReference type="Gene3D" id="2.40.50.140">
    <property type="entry name" value="Nucleic acid-binding proteins"/>
    <property type="match status" value="2"/>
</dbReference>
<evidence type="ECO:0000259" key="2">
    <source>
        <dbReference type="Pfam" id="PF02721"/>
    </source>
</evidence>
<protein>
    <recommendedName>
        <fullName evidence="2">Replication protein A 70 kDa DNA-binding subunit B/D first OB fold domain-containing protein</fullName>
    </recommendedName>
</protein>
<dbReference type="AlphaFoldDB" id="A0A162AI59"/>
<gene>
    <name evidence="3" type="ORF">DCAR_010167</name>
    <name evidence="4" type="ORF">DCAR_0311482</name>
</gene>
<dbReference type="InterPro" id="IPR012340">
    <property type="entry name" value="NA-bd_OB-fold"/>
</dbReference>
<dbReference type="EMBL" id="LNRQ01000003">
    <property type="protein sequence ID" value="KZN01413.1"/>
    <property type="molecule type" value="Genomic_DNA"/>
</dbReference>
<dbReference type="Gramene" id="KZN01413">
    <property type="protein sequence ID" value="KZN01413"/>
    <property type="gene ID" value="DCAR_010167"/>
</dbReference>
<proteinExistence type="predicted"/>
<dbReference type="STRING" id="79200.A0A162AI59"/>
<evidence type="ECO:0000313" key="4">
    <source>
        <dbReference type="EMBL" id="WOG92219.1"/>
    </source>
</evidence>
<reference evidence="3" key="1">
    <citation type="journal article" date="2016" name="Nat. Genet.">
        <title>A high-quality carrot genome assembly provides new insights into carotenoid accumulation and asterid genome evolution.</title>
        <authorList>
            <person name="Iorizzo M."/>
            <person name="Ellison S."/>
            <person name="Senalik D."/>
            <person name="Zeng P."/>
            <person name="Satapoomin P."/>
            <person name="Huang J."/>
            <person name="Bowman M."/>
            <person name="Iovene M."/>
            <person name="Sanseverino W."/>
            <person name="Cavagnaro P."/>
            <person name="Yildiz M."/>
            <person name="Macko-Podgorni A."/>
            <person name="Moranska E."/>
            <person name="Grzebelus E."/>
            <person name="Grzebelus D."/>
            <person name="Ashrafi H."/>
            <person name="Zheng Z."/>
            <person name="Cheng S."/>
            <person name="Spooner D."/>
            <person name="Van Deynze A."/>
            <person name="Simon P."/>
        </authorList>
    </citation>
    <scope>NUCLEOTIDE SEQUENCE [LARGE SCALE GENOMIC DNA]</scope>
    <source>
        <tissue evidence="3">Leaf</tissue>
    </source>
</reference>
<organism evidence="3">
    <name type="scientific">Daucus carota subsp. sativus</name>
    <name type="common">Carrot</name>
    <dbReference type="NCBI Taxonomy" id="79200"/>
    <lineage>
        <taxon>Eukaryota</taxon>
        <taxon>Viridiplantae</taxon>
        <taxon>Streptophyta</taxon>
        <taxon>Embryophyta</taxon>
        <taxon>Tracheophyta</taxon>
        <taxon>Spermatophyta</taxon>
        <taxon>Magnoliopsida</taxon>
        <taxon>eudicotyledons</taxon>
        <taxon>Gunneridae</taxon>
        <taxon>Pentapetalae</taxon>
        <taxon>asterids</taxon>
        <taxon>campanulids</taxon>
        <taxon>Apiales</taxon>
        <taxon>Apiaceae</taxon>
        <taxon>Apioideae</taxon>
        <taxon>Scandiceae</taxon>
        <taxon>Daucinae</taxon>
        <taxon>Daucus</taxon>
        <taxon>Daucus sect. Daucus</taxon>
    </lineage>
</organism>
<dbReference type="Pfam" id="PF02721">
    <property type="entry name" value="DUF223"/>
    <property type="match status" value="1"/>
</dbReference>
<dbReference type="PANTHER" id="PTHR47165:SF4">
    <property type="entry name" value="OS03G0429900 PROTEIN"/>
    <property type="match status" value="1"/>
</dbReference>